<dbReference type="GeneTree" id="ENSGT00960000189960"/>
<dbReference type="Ensembl" id="ENSCPRT00005021171.1">
    <property type="protein sequence ID" value="ENSCPRP00005018090.1"/>
    <property type="gene ID" value="ENSCPRG00005012615.1"/>
</dbReference>
<organism evidence="1 2">
    <name type="scientific">Crocodylus porosus</name>
    <name type="common">Saltwater crocodile</name>
    <name type="synonym">Estuarine crocodile</name>
    <dbReference type="NCBI Taxonomy" id="8502"/>
    <lineage>
        <taxon>Eukaryota</taxon>
        <taxon>Metazoa</taxon>
        <taxon>Chordata</taxon>
        <taxon>Craniata</taxon>
        <taxon>Vertebrata</taxon>
        <taxon>Euteleostomi</taxon>
        <taxon>Archelosauria</taxon>
        <taxon>Archosauria</taxon>
        <taxon>Crocodylia</taxon>
        <taxon>Longirostres</taxon>
        <taxon>Crocodylidae</taxon>
        <taxon>Crocodylus</taxon>
    </lineage>
</organism>
<evidence type="ECO:0000313" key="2">
    <source>
        <dbReference type="Proteomes" id="UP000594220"/>
    </source>
</evidence>
<protein>
    <submittedName>
        <fullName evidence="1">Uncharacterized protein</fullName>
    </submittedName>
</protein>
<name>A0A7M4F3C0_CROPO</name>
<evidence type="ECO:0000313" key="1">
    <source>
        <dbReference type="Ensembl" id="ENSCPRP00005018090.1"/>
    </source>
</evidence>
<proteinExistence type="predicted"/>
<reference evidence="1" key="2">
    <citation type="submission" date="2025-09" db="UniProtKB">
        <authorList>
            <consortium name="Ensembl"/>
        </authorList>
    </citation>
    <scope>IDENTIFICATION</scope>
</reference>
<dbReference type="PANTHER" id="PTHR47648">
    <property type="entry name" value="KILLER CELL LECTIN-LIKE RECEPTOR SUBFAMILY G MEMBER 1"/>
    <property type="match status" value="1"/>
</dbReference>
<sequence>LCDPLVLHSILSPSLDHSGDSCPRCPELWMGYGDSCYLFSKERKDWNSSQESCAAESARLLVISSTQEMVSMTRLLHCFGEASAV</sequence>
<dbReference type="PANTHER" id="PTHR47648:SF1">
    <property type="entry name" value="KILLER CELL LECTIN-LIKE RECEPTOR SUBFAMILY G MEMBER 1"/>
    <property type="match status" value="1"/>
</dbReference>
<accession>A0A7M4F3C0</accession>
<dbReference type="AlphaFoldDB" id="A0A7M4F3C0"/>
<dbReference type="SUPFAM" id="SSF56436">
    <property type="entry name" value="C-type lectin-like"/>
    <property type="match status" value="1"/>
</dbReference>
<reference evidence="1" key="1">
    <citation type="submission" date="2025-08" db="UniProtKB">
        <authorList>
            <consortium name="Ensembl"/>
        </authorList>
    </citation>
    <scope>IDENTIFICATION</scope>
</reference>
<dbReference type="Proteomes" id="UP000594220">
    <property type="component" value="Unplaced"/>
</dbReference>
<dbReference type="InterPro" id="IPR016187">
    <property type="entry name" value="CTDL_fold"/>
</dbReference>
<dbReference type="InterPro" id="IPR042190">
    <property type="entry name" value="KLRG1"/>
</dbReference>
<dbReference type="OMA" id="SEMVMFF"/>
<dbReference type="InterPro" id="IPR016186">
    <property type="entry name" value="C-type_lectin-like/link_sf"/>
</dbReference>
<dbReference type="Gene3D" id="3.10.100.10">
    <property type="entry name" value="Mannose-Binding Protein A, subunit A"/>
    <property type="match status" value="1"/>
</dbReference>
<keyword evidence="2" id="KW-1185">Reference proteome</keyword>